<dbReference type="EMBL" id="BMOY01000020">
    <property type="protein sequence ID" value="GGJ06743.1"/>
    <property type="molecule type" value="Genomic_DNA"/>
</dbReference>
<dbReference type="AlphaFoldDB" id="A0A917KBB3"/>
<accession>A0A917KBB3</accession>
<gene>
    <name evidence="4" type="primary">rihB</name>
    <name evidence="4" type="ORF">GCM10010885_14830</name>
</gene>
<evidence type="ECO:0000313" key="5">
    <source>
        <dbReference type="Proteomes" id="UP000637695"/>
    </source>
</evidence>
<dbReference type="PANTHER" id="PTHR12304">
    <property type="entry name" value="INOSINE-URIDINE PREFERRING NUCLEOSIDE HYDROLASE"/>
    <property type="match status" value="1"/>
</dbReference>
<name>A0A917KBB3_9BACL</name>
<dbReference type="PANTHER" id="PTHR12304:SF4">
    <property type="entry name" value="URIDINE NUCLEOSIDASE"/>
    <property type="match status" value="1"/>
</dbReference>
<evidence type="ECO:0000256" key="2">
    <source>
        <dbReference type="ARBA" id="ARBA00023295"/>
    </source>
</evidence>
<dbReference type="Pfam" id="PF01156">
    <property type="entry name" value="IU_nuc_hydro"/>
    <property type="match status" value="1"/>
</dbReference>
<keyword evidence="5" id="KW-1185">Reference proteome</keyword>
<reference evidence="4" key="2">
    <citation type="submission" date="2020-09" db="EMBL/GenBank/DDBJ databases">
        <authorList>
            <person name="Sun Q."/>
            <person name="Ohkuma M."/>
        </authorList>
    </citation>
    <scope>NUCLEOTIDE SEQUENCE</scope>
    <source>
        <strain evidence="4">JCM 18487</strain>
    </source>
</reference>
<protein>
    <submittedName>
        <fullName evidence="4">Ribosylpyrimidine nucleosidase</fullName>
    </submittedName>
</protein>
<dbReference type="Gene3D" id="3.90.245.10">
    <property type="entry name" value="Ribonucleoside hydrolase-like"/>
    <property type="match status" value="1"/>
</dbReference>
<sequence length="313" mass="33517">MEKTKIILDVDTGVDDALAVLYALASPRLEVLGLTTCFGNVDVDTATRNTLALVALSGRDVPVYRGSEAPLLRPWSGPVPWIHGENGLGNAPVTASGRPAEEDAVHFIRRVVREHPHEVVLVPVARLTNVAKAFLFDPELPRLVRRVVVMGGAAFCPGNVTPVAEANIWGDPEAARIVFKSGAPVTMVGLDVTMRTLLVHEQLASMAARPYRALVQEAVRFYMHSYYAAGRVPSLSCPLHDPLAVGVAEDPALCTVRRYAVDVETQGELTAGMTVVDARADSAAEKNVDVCVDVDAPAFLQRFCAVLGMDASA</sequence>
<reference evidence="4" key="1">
    <citation type="journal article" date="2014" name="Int. J. Syst. Evol. Microbiol.">
        <title>Complete genome sequence of Corynebacterium casei LMG S-19264T (=DSM 44701T), isolated from a smear-ripened cheese.</title>
        <authorList>
            <consortium name="US DOE Joint Genome Institute (JGI-PGF)"/>
            <person name="Walter F."/>
            <person name="Albersmeier A."/>
            <person name="Kalinowski J."/>
            <person name="Ruckert C."/>
        </authorList>
    </citation>
    <scope>NUCLEOTIDE SEQUENCE</scope>
    <source>
        <strain evidence="4">JCM 18487</strain>
    </source>
</reference>
<dbReference type="RefSeq" id="WP_188882142.1">
    <property type="nucleotide sequence ID" value="NZ_BMOY01000020.1"/>
</dbReference>
<dbReference type="GO" id="GO:0005829">
    <property type="term" value="C:cytosol"/>
    <property type="evidence" value="ECO:0007669"/>
    <property type="project" value="TreeGrafter"/>
</dbReference>
<dbReference type="GO" id="GO:0008477">
    <property type="term" value="F:purine nucleosidase activity"/>
    <property type="evidence" value="ECO:0007669"/>
    <property type="project" value="TreeGrafter"/>
</dbReference>
<comment type="caution">
    <text evidence="4">The sequence shown here is derived from an EMBL/GenBank/DDBJ whole genome shotgun (WGS) entry which is preliminary data.</text>
</comment>
<keyword evidence="2" id="KW-0326">Glycosidase</keyword>
<evidence type="ECO:0000259" key="3">
    <source>
        <dbReference type="Pfam" id="PF01156"/>
    </source>
</evidence>
<dbReference type="CDD" id="cd02650">
    <property type="entry name" value="nuc_hydro_CaPnhB"/>
    <property type="match status" value="1"/>
</dbReference>
<feature type="domain" description="Inosine/uridine-preferring nucleoside hydrolase" evidence="3">
    <location>
        <begin position="6"/>
        <end position="301"/>
    </location>
</feature>
<dbReference type="GO" id="GO:0006152">
    <property type="term" value="P:purine nucleoside catabolic process"/>
    <property type="evidence" value="ECO:0007669"/>
    <property type="project" value="TreeGrafter"/>
</dbReference>
<dbReference type="InterPro" id="IPR036452">
    <property type="entry name" value="Ribo_hydro-like"/>
</dbReference>
<dbReference type="Proteomes" id="UP000637695">
    <property type="component" value="Unassembled WGS sequence"/>
</dbReference>
<dbReference type="SUPFAM" id="SSF53590">
    <property type="entry name" value="Nucleoside hydrolase"/>
    <property type="match status" value="1"/>
</dbReference>
<evidence type="ECO:0000256" key="1">
    <source>
        <dbReference type="ARBA" id="ARBA00022801"/>
    </source>
</evidence>
<dbReference type="InterPro" id="IPR001910">
    <property type="entry name" value="Inosine/uridine_hydrolase_dom"/>
</dbReference>
<proteinExistence type="predicted"/>
<keyword evidence="1" id="KW-0378">Hydrolase</keyword>
<dbReference type="InterPro" id="IPR023186">
    <property type="entry name" value="IUNH"/>
</dbReference>
<organism evidence="4 5">
    <name type="scientific">Alicyclobacillus cellulosilyticus</name>
    <dbReference type="NCBI Taxonomy" id="1003997"/>
    <lineage>
        <taxon>Bacteria</taxon>
        <taxon>Bacillati</taxon>
        <taxon>Bacillota</taxon>
        <taxon>Bacilli</taxon>
        <taxon>Bacillales</taxon>
        <taxon>Alicyclobacillaceae</taxon>
        <taxon>Alicyclobacillus</taxon>
    </lineage>
</organism>
<evidence type="ECO:0000313" key="4">
    <source>
        <dbReference type="EMBL" id="GGJ06743.1"/>
    </source>
</evidence>